<name>A0A849K1A7_9MICO</name>
<evidence type="ECO:0000313" key="2">
    <source>
        <dbReference type="Proteomes" id="UP000557204"/>
    </source>
</evidence>
<reference evidence="1 2" key="1">
    <citation type="submission" date="2020-05" db="EMBL/GenBank/DDBJ databases">
        <title>Genome sequence of Isoptericola sp. JC619 isolated from Chilika lagoon, India.</title>
        <authorList>
            <person name="Kumar D."/>
            <person name="Appam K."/>
            <person name="Gandham S."/>
            <person name="Uppada J."/>
            <person name="Sasikala C."/>
            <person name="Venkata Ramana C."/>
        </authorList>
    </citation>
    <scope>NUCLEOTIDE SEQUENCE [LARGE SCALE GENOMIC DNA]</scope>
    <source>
        <strain evidence="1 2">JC619</strain>
    </source>
</reference>
<dbReference type="Proteomes" id="UP000557204">
    <property type="component" value="Unassembled WGS sequence"/>
</dbReference>
<dbReference type="EMBL" id="JABFAJ010000024">
    <property type="protein sequence ID" value="NNU28534.1"/>
    <property type="molecule type" value="Genomic_DNA"/>
</dbReference>
<protein>
    <submittedName>
        <fullName evidence="1">Uncharacterized protein</fullName>
    </submittedName>
</protein>
<gene>
    <name evidence="1" type="ORF">HLI28_13415</name>
</gene>
<dbReference type="AlphaFoldDB" id="A0A849K1A7"/>
<accession>A0A849K1A7</accession>
<comment type="caution">
    <text evidence="1">The sequence shown here is derived from an EMBL/GenBank/DDBJ whole genome shotgun (WGS) entry which is preliminary data.</text>
</comment>
<sequence>MIRPRWEWALDDDTGAPLTAPLSPAFTTQYDAEEWLGEHWRTLAETGAARARLLHDGAQATPTVELRKP</sequence>
<organism evidence="1 2">
    <name type="scientific">Isoptericola sediminis</name>
    <dbReference type="NCBI Taxonomy" id="2733572"/>
    <lineage>
        <taxon>Bacteria</taxon>
        <taxon>Bacillati</taxon>
        <taxon>Actinomycetota</taxon>
        <taxon>Actinomycetes</taxon>
        <taxon>Micrococcales</taxon>
        <taxon>Promicromonosporaceae</taxon>
        <taxon>Isoptericola</taxon>
    </lineage>
</organism>
<dbReference type="RefSeq" id="WP_171248067.1">
    <property type="nucleotide sequence ID" value="NZ_JABFAJ010000024.1"/>
</dbReference>
<proteinExistence type="predicted"/>
<keyword evidence="2" id="KW-1185">Reference proteome</keyword>
<evidence type="ECO:0000313" key="1">
    <source>
        <dbReference type="EMBL" id="NNU28534.1"/>
    </source>
</evidence>